<dbReference type="CDD" id="cd15222">
    <property type="entry name" value="7tmA_OR51-like"/>
    <property type="match status" value="1"/>
</dbReference>
<keyword evidence="3 12" id="KW-0716">Sensory transduction</keyword>
<keyword evidence="10 11" id="KW-0807">Transducer</keyword>
<dbReference type="PROSITE" id="PS50262">
    <property type="entry name" value="G_PROTEIN_RECEP_F1_2"/>
    <property type="match status" value="1"/>
</dbReference>
<evidence type="ECO:0000256" key="10">
    <source>
        <dbReference type="ARBA" id="ARBA00023224"/>
    </source>
</evidence>
<dbReference type="GO" id="GO:0004984">
    <property type="term" value="F:olfactory receptor activity"/>
    <property type="evidence" value="ECO:0007669"/>
    <property type="project" value="InterPro"/>
</dbReference>
<evidence type="ECO:0000256" key="11">
    <source>
        <dbReference type="RuleBase" id="RU000688"/>
    </source>
</evidence>
<feature type="transmembrane region" description="Helical" evidence="12">
    <location>
        <begin position="56"/>
        <end position="81"/>
    </location>
</feature>
<reference evidence="14 15" key="1">
    <citation type="journal article" date="2012" name="Nat. Genet.">
        <title>The yak genome and adaptation to life at high altitude.</title>
        <authorList>
            <person name="Qiu Q."/>
            <person name="Zhang G."/>
            <person name="Ma T."/>
            <person name="Qian W."/>
            <person name="Wang J."/>
            <person name="Ye Z."/>
            <person name="Cao C."/>
            <person name="Hu Q."/>
            <person name="Kim J."/>
            <person name="Larkin D.M."/>
            <person name="Auvil L."/>
            <person name="Capitanu B."/>
            <person name="Ma J."/>
            <person name="Lewin H.A."/>
            <person name="Qian X."/>
            <person name="Lang Y."/>
            <person name="Zhou R."/>
            <person name="Wang L."/>
            <person name="Wang K."/>
            <person name="Xia J."/>
            <person name="Liao S."/>
            <person name="Pan S."/>
            <person name="Lu X."/>
            <person name="Hou H."/>
            <person name="Wang Y."/>
            <person name="Zang X."/>
            <person name="Yin Y."/>
            <person name="Ma H."/>
            <person name="Zhang J."/>
            <person name="Wang Z."/>
            <person name="Zhang Y."/>
            <person name="Zhang D."/>
            <person name="Yonezawa T."/>
            <person name="Hasegawa M."/>
            <person name="Zhong Y."/>
            <person name="Liu W."/>
            <person name="Zhang Y."/>
            <person name="Huang Z."/>
            <person name="Zhang S."/>
            <person name="Long R."/>
            <person name="Yang H."/>
            <person name="Wang J."/>
            <person name="Lenstra J.A."/>
            <person name="Cooper D.N."/>
            <person name="Wu Y."/>
            <person name="Wang J."/>
            <person name="Shi P."/>
            <person name="Wang J."/>
            <person name="Liu J."/>
        </authorList>
    </citation>
    <scope>NUCLEOTIDE SEQUENCE [LARGE SCALE GENOMIC DNA]</scope>
    <source>
        <strain evidence="15">yakQH1</strain>
    </source>
</reference>
<evidence type="ECO:0000256" key="3">
    <source>
        <dbReference type="ARBA" id="ARBA00022606"/>
    </source>
</evidence>
<sequence length="356" mass="40596">NYVIGIMIKLEVLNTETSVIWEEACPQPTMMIFNNTTSSPSTFLLTAFPGLELAHVWISIPVCCLYIIALLGNTMILFVIFVKQHLHKPMYYFLSMLSAADLCLTITTLPTVLGVLWFHAREISFKACLIQMFFVHAFSFLESSVLAIMAFDRFMAICNPLKYATVLKDMMIMVIGLFICVRQLIFIFPMLLALKSVSFQERKELSHPFCYHPDIIRDTYSNPWINSFLGLFLQLYMTGTDLMFILVSYVLIIRAVLSIVAPKKQKKALNTCVCHICAVTIFYVPMISLSFTHRLLSSTPRVICSILANVYLLLPPVVNPIIYSLKTRTIRQAMLQLLQTKGSWSRNVRGLRGSWD</sequence>
<feature type="transmembrane region" description="Helical" evidence="12">
    <location>
        <begin position="242"/>
        <end position="261"/>
    </location>
</feature>
<evidence type="ECO:0000259" key="13">
    <source>
        <dbReference type="PROSITE" id="PS50262"/>
    </source>
</evidence>
<organism evidence="14 15">
    <name type="scientific">Bos mutus</name>
    <name type="common">wild yak</name>
    <dbReference type="NCBI Taxonomy" id="72004"/>
    <lineage>
        <taxon>Eukaryota</taxon>
        <taxon>Metazoa</taxon>
        <taxon>Chordata</taxon>
        <taxon>Craniata</taxon>
        <taxon>Vertebrata</taxon>
        <taxon>Euteleostomi</taxon>
        <taxon>Mammalia</taxon>
        <taxon>Eutheria</taxon>
        <taxon>Laurasiatheria</taxon>
        <taxon>Artiodactyla</taxon>
        <taxon>Ruminantia</taxon>
        <taxon>Pecora</taxon>
        <taxon>Bovidae</taxon>
        <taxon>Bovinae</taxon>
        <taxon>Bos</taxon>
    </lineage>
</organism>
<evidence type="ECO:0000256" key="12">
    <source>
        <dbReference type="RuleBase" id="RU363047"/>
    </source>
</evidence>
<feature type="transmembrane region" description="Helical" evidence="12">
    <location>
        <begin position="306"/>
        <end position="325"/>
    </location>
</feature>
<keyword evidence="8 12" id="KW-0472">Membrane</keyword>
<feature type="non-terminal residue" evidence="14">
    <location>
        <position position="356"/>
    </location>
</feature>
<evidence type="ECO:0000256" key="4">
    <source>
        <dbReference type="ARBA" id="ARBA00022692"/>
    </source>
</evidence>
<evidence type="ECO:0000256" key="6">
    <source>
        <dbReference type="ARBA" id="ARBA00022989"/>
    </source>
</evidence>
<feature type="transmembrane region" description="Helical" evidence="12">
    <location>
        <begin position="130"/>
        <end position="151"/>
    </location>
</feature>
<name>L8HKL0_9CETA</name>
<dbReference type="InterPro" id="IPR017452">
    <property type="entry name" value="GPCR_Rhodpsn_7TM"/>
</dbReference>
<dbReference type="PROSITE" id="PS00237">
    <property type="entry name" value="G_PROTEIN_RECEP_F1_1"/>
    <property type="match status" value="1"/>
</dbReference>
<protein>
    <recommendedName>
        <fullName evidence="12">Olfactory receptor</fullName>
    </recommendedName>
</protein>
<comment type="function">
    <text evidence="1">Putative odorant or sperm cell receptor.</text>
</comment>
<dbReference type="InterPro" id="IPR000725">
    <property type="entry name" value="Olfact_rcpt"/>
</dbReference>
<accession>L8HKL0</accession>
<dbReference type="GO" id="GO:0005886">
    <property type="term" value="C:plasma membrane"/>
    <property type="evidence" value="ECO:0007669"/>
    <property type="project" value="UniProtKB-SubCell"/>
</dbReference>
<keyword evidence="9 11" id="KW-0675">Receptor</keyword>
<feature type="transmembrane region" description="Helical" evidence="12">
    <location>
        <begin position="268"/>
        <end position="286"/>
    </location>
</feature>
<dbReference type="EMBL" id="JH920947">
    <property type="protein sequence ID" value="ELR44418.1"/>
    <property type="molecule type" value="Genomic_DNA"/>
</dbReference>
<dbReference type="PRINTS" id="PR00237">
    <property type="entry name" value="GPCRRHODOPSN"/>
</dbReference>
<evidence type="ECO:0000313" key="14">
    <source>
        <dbReference type="EMBL" id="ELR44418.1"/>
    </source>
</evidence>
<dbReference type="InterPro" id="IPR050402">
    <property type="entry name" value="OR51/52/56-like"/>
</dbReference>
<keyword evidence="12" id="KW-1003">Cell membrane</keyword>
<dbReference type="Proteomes" id="UP000011080">
    <property type="component" value="Unassembled WGS sequence"/>
</dbReference>
<evidence type="ECO:0000256" key="1">
    <source>
        <dbReference type="ARBA" id="ARBA00003929"/>
    </source>
</evidence>
<dbReference type="Gene3D" id="1.20.1070.10">
    <property type="entry name" value="Rhodopsin 7-helix transmembrane proteins"/>
    <property type="match status" value="1"/>
</dbReference>
<proteinExistence type="inferred from homology"/>
<dbReference type="STRING" id="72004.ENSBMUP00000025121"/>
<evidence type="ECO:0000256" key="2">
    <source>
        <dbReference type="ARBA" id="ARBA00004141"/>
    </source>
</evidence>
<evidence type="ECO:0000256" key="5">
    <source>
        <dbReference type="ARBA" id="ARBA00022725"/>
    </source>
</evidence>
<dbReference type="PRINTS" id="PR00245">
    <property type="entry name" value="OLFACTORYR"/>
</dbReference>
<keyword evidence="5 12" id="KW-0552">Olfaction</keyword>
<evidence type="ECO:0000256" key="9">
    <source>
        <dbReference type="ARBA" id="ARBA00023170"/>
    </source>
</evidence>
<comment type="subcellular location">
    <subcellularLocation>
        <location evidence="12">Cell membrane</location>
        <topology evidence="12">Multi-pass membrane protein</topology>
    </subcellularLocation>
    <subcellularLocation>
        <location evidence="2">Membrane</location>
        <topology evidence="2">Multi-pass membrane protein</topology>
    </subcellularLocation>
</comment>
<evidence type="ECO:0000256" key="7">
    <source>
        <dbReference type="ARBA" id="ARBA00023040"/>
    </source>
</evidence>
<keyword evidence="4 11" id="KW-0812">Transmembrane</keyword>
<dbReference type="PANTHER" id="PTHR26450">
    <property type="entry name" value="OLFACTORY RECEPTOR 56B1-RELATED"/>
    <property type="match status" value="1"/>
</dbReference>
<dbReference type="AlphaFoldDB" id="L8HKL0"/>
<dbReference type="GO" id="GO:0004930">
    <property type="term" value="F:G protein-coupled receptor activity"/>
    <property type="evidence" value="ECO:0007669"/>
    <property type="project" value="UniProtKB-KW"/>
</dbReference>
<feature type="transmembrane region" description="Helical" evidence="12">
    <location>
        <begin position="93"/>
        <end position="118"/>
    </location>
</feature>
<keyword evidence="7 11" id="KW-0297">G-protein coupled receptor</keyword>
<keyword evidence="6 12" id="KW-1133">Transmembrane helix</keyword>
<evidence type="ECO:0000313" key="15">
    <source>
        <dbReference type="Proteomes" id="UP000011080"/>
    </source>
</evidence>
<feature type="domain" description="G-protein coupled receptors family 1 profile" evidence="13">
    <location>
        <begin position="72"/>
        <end position="323"/>
    </location>
</feature>
<comment type="similarity">
    <text evidence="11">Belongs to the G-protein coupled receptor 1 family.</text>
</comment>
<feature type="transmembrane region" description="Helical" evidence="12">
    <location>
        <begin position="172"/>
        <end position="194"/>
    </location>
</feature>
<dbReference type="SUPFAM" id="SSF81321">
    <property type="entry name" value="Family A G protein-coupled receptor-like"/>
    <property type="match status" value="1"/>
</dbReference>
<dbReference type="PANTHER" id="PTHR26450:SF6">
    <property type="entry name" value="OLFACTORY RECEPTOR 51T1"/>
    <property type="match status" value="1"/>
</dbReference>
<gene>
    <name evidence="14" type="ORF">M91_10990</name>
</gene>
<dbReference type="InterPro" id="IPR000276">
    <property type="entry name" value="GPCR_Rhodpsn"/>
</dbReference>
<evidence type="ECO:0000256" key="8">
    <source>
        <dbReference type="ARBA" id="ARBA00023136"/>
    </source>
</evidence>
<dbReference type="FunFam" id="1.20.1070.10:FF:000002">
    <property type="entry name" value="Olfactory receptor"/>
    <property type="match status" value="1"/>
</dbReference>
<dbReference type="Pfam" id="PF13853">
    <property type="entry name" value="7tm_4"/>
    <property type="match status" value="1"/>
</dbReference>
<dbReference type="GO" id="GO:0071396">
    <property type="term" value="P:cellular response to lipid"/>
    <property type="evidence" value="ECO:0007669"/>
    <property type="project" value="UniProtKB-ARBA"/>
</dbReference>